<dbReference type="SUPFAM" id="SSF56219">
    <property type="entry name" value="DNase I-like"/>
    <property type="match status" value="1"/>
</dbReference>
<dbReference type="SMART" id="SM00128">
    <property type="entry name" value="IPPc"/>
    <property type="match status" value="1"/>
</dbReference>
<feature type="transmembrane region" description="Helical" evidence="1">
    <location>
        <begin position="370"/>
        <end position="387"/>
    </location>
</feature>
<name>A0A9P7BGD3_9ASCO</name>
<organism evidence="3 4">
    <name type="scientific">Pichia californica</name>
    <dbReference type="NCBI Taxonomy" id="460514"/>
    <lineage>
        <taxon>Eukaryota</taxon>
        <taxon>Fungi</taxon>
        <taxon>Dikarya</taxon>
        <taxon>Ascomycota</taxon>
        <taxon>Saccharomycotina</taxon>
        <taxon>Pichiomycetes</taxon>
        <taxon>Pichiales</taxon>
        <taxon>Pichiaceae</taxon>
        <taxon>Pichia</taxon>
    </lineage>
</organism>
<dbReference type="Gene3D" id="3.60.10.10">
    <property type="entry name" value="Endonuclease/exonuclease/phosphatase"/>
    <property type="match status" value="1"/>
</dbReference>
<comment type="caution">
    <text evidence="3">The sequence shown here is derived from an EMBL/GenBank/DDBJ whole genome shotgun (WGS) entry which is preliminary data.</text>
</comment>
<evidence type="ECO:0000313" key="3">
    <source>
        <dbReference type="EMBL" id="KAG0689896.1"/>
    </source>
</evidence>
<dbReference type="Proteomes" id="UP000697127">
    <property type="component" value="Unassembled WGS sequence"/>
</dbReference>
<protein>
    <recommendedName>
        <fullName evidence="2">Inositol polyphosphate-related phosphatase domain-containing protein</fullName>
    </recommendedName>
</protein>
<dbReference type="Pfam" id="PF22669">
    <property type="entry name" value="Exo_endo_phos2"/>
    <property type="match status" value="1"/>
</dbReference>
<feature type="transmembrane region" description="Helical" evidence="1">
    <location>
        <begin position="343"/>
        <end position="363"/>
    </location>
</feature>
<evidence type="ECO:0000256" key="1">
    <source>
        <dbReference type="SAM" id="Phobius"/>
    </source>
</evidence>
<sequence>MTQIFISTFNCGKKPPIGGEFPKHISEKLPNDISSLYVFGFQEISSILESTNDNEINKKLIWISNNLLNCLEKKFKMKSFELISINHFGSIGIIIISPFKSKISNIILSFGYPVGHFLTNLKGGIGVRIKFESVEFTFVCMHLNAGEKIENLIRRNNDIYNILSKLKFDDGWCVLKPESHIFLFGDLNYRLTGTFGMFKSIVISNEGNNIEEIFEDLKNDELLIMMKNGTILEDFEEAKINFKPSYKYIIGSGEYNKKRIPSYCDRILYLGYSEFSKLPKYEIIKYDSIPECQISDHIPVYLIINVHSSPPERNINDLGYLIDRTTELNEFSKNYKLVSTSNYILKLSYFTTYLMGLGLYLTITNKGRMISFGILCIVYILIKWNGIL</sequence>
<keyword evidence="1" id="KW-0812">Transmembrane</keyword>
<keyword evidence="1" id="KW-1133">Transmembrane helix</keyword>
<feature type="domain" description="Inositol polyphosphate-related phosphatase" evidence="2">
    <location>
        <begin position="1"/>
        <end position="312"/>
    </location>
</feature>
<dbReference type="EMBL" id="PUHW01000055">
    <property type="protein sequence ID" value="KAG0689896.1"/>
    <property type="molecule type" value="Genomic_DNA"/>
</dbReference>
<evidence type="ECO:0000313" key="4">
    <source>
        <dbReference type="Proteomes" id="UP000697127"/>
    </source>
</evidence>
<reference evidence="3" key="1">
    <citation type="submission" date="2020-11" db="EMBL/GenBank/DDBJ databases">
        <title>Kefir isolates.</title>
        <authorList>
            <person name="Marcisauskas S."/>
            <person name="Kim Y."/>
            <person name="Blasche S."/>
        </authorList>
    </citation>
    <scope>NUCLEOTIDE SEQUENCE</scope>
    <source>
        <strain evidence="3">Olga-1</strain>
    </source>
</reference>
<dbReference type="AlphaFoldDB" id="A0A9P7BGD3"/>
<dbReference type="InterPro" id="IPR046985">
    <property type="entry name" value="IP5"/>
</dbReference>
<dbReference type="InterPro" id="IPR036691">
    <property type="entry name" value="Endo/exonu/phosph_ase_sf"/>
</dbReference>
<keyword evidence="4" id="KW-1185">Reference proteome</keyword>
<accession>A0A9P7BGD3</accession>
<dbReference type="PANTHER" id="PTHR11200">
    <property type="entry name" value="INOSITOL 5-PHOSPHATASE"/>
    <property type="match status" value="1"/>
</dbReference>
<dbReference type="OrthoDB" id="62798at2759"/>
<evidence type="ECO:0000259" key="2">
    <source>
        <dbReference type="SMART" id="SM00128"/>
    </source>
</evidence>
<dbReference type="InterPro" id="IPR000300">
    <property type="entry name" value="IPPc"/>
</dbReference>
<dbReference type="GO" id="GO:0046856">
    <property type="term" value="P:phosphatidylinositol dephosphorylation"/>
    <property type="evidence" value="ECO:0007669"/>
    <property type="project" value="InterPro"/>
</dbReference>
<dbReference type="GO" id="GO:0004439">
    <property type="term" value="F:phosphatidylinositol-4,5-bisphosphate 5-phosphatase activity"/>
    <property type="evidence" value="ECO:0007669"/>
    <property type="project" value="TreeGrafter"/>
</dbReference>
<keyword evidence="1" id="KW-0472">Membrane</keyword>
<gene>
    <name evidence="3" type="ORF">C6P40_004244</name>
</gene>
<proteinExistence type="predicted"/>
<dbReference type="PANTHER" id="PTHR11200:SF275">
    <property type="entry name" value="LD06095P"/>
    <property type="match status" value="1"/>
</dbReference>